<reference evidence="3" key="2">
    <citation type="journal article" date="2013" name="G3 (Bethesda)">
        <title>Genomes of Ashbya fungi isolated from insects reveal four mating-type loci, numerous translocations, lack of transposons, and distinct gene duplications.</title>
        <authorList>
            <person name="Dietrich F.S."/>
            <person name="Voegeli S."/>
            <person name="Kuo S."/>
            <person name="Philippsen P."/>
        </authorList>
    </citation>
    <scope>GENOME REANNOTATION</scope>
    <source>
        <strain evidence="3">ATCC 10895 / CBS 109.51 / FGSC 9923 / NRRL Y-1056</strain>
    </source>
</reference>
<reference evidence="2 3" key="1">
    <citation type="journal article" date="2004" name="Science">
        <title>The Ashbya gossypii genome as a tool for mapping the ancient Saccharomyces cerevisiae genome.</title>
        <authorList>
            <person name="Dietrich F.S."/>
            <person name="Voegeli S."/>
            <person name="Brachat S."/>
            <person name="Lerch A."/>
            <person name="Gates K."/>
            <person name="Steiner S."/>
            <person name="Mohr C."/>
            <person name="Pohlmann R."/>
            <person name="Luedi P."/>
            <person name="Choi S."/>
            <person name="Wing R.A."/>
            <person name="Flavier A."/>
            <person name="Gaffney T.D."/>
            <person name="Philippsen P."/>
        </authorList>
    </citation>
    <scope>NUCLEOTIDE SEQUENCE [LARGE SCALE GENOMIC DNA]</scope>
    <source>
        <strain evidence="3">ATCC 10895 / CBS 109.51 / FGSC 9923 / NRRL Y-1056</strain>
    </source>
</reference>
<dbReference type="SMART" id="SM00955">
    <property type="entry name" value="RNB"/>
    <property type="match status" value="1"/>
</dbReference>
<dbReference type="eggNOG" id="KOG2102">
    <property type="taxonomic scope" value="Eukaryota"/>
</dbReference>
<dbReference type="PANTHER" id="PTHR23355">
    <property type="entry name" value="RIBONUCLEASE"/>
    <property type="match status" value="1"/>
</dbReference>
<dbReference type="GeneID" id="4622272"/>
<feature type="domain" description="RNB" evidence="1">
    <location>
        <begin position="481"/>
        <end position="803"/>
    </location>
</feature>
<dbReference type="AlphaFoldDB" id="Q752X5"/>
<dbReference type="InParanoid" id="Q752X5"/>
<dbReference type="InterPro" id="IPR050180">
    <property type="entry name" value="RNR_Ribonuclease"/>
</dbReference>
<dbReference type="EMBL" id="AE016819">
    <property type="protein sequence ID" value="AAS53819.2"/>
    <property type="molecule type" value="Genomic_DNA"/>
</dbReference>
<dbReference type="Proteomes" id="UP000000591">
    <property type="component" value="Chromosome VI"/>
</dbReference>
<dbReference type="Pfam" id="PF00773">
    <property type="entry name" value="RNB"/>
    <property type="match status" value="1"/>
</dbReference>
<organism evidence="2 3">
    <name type="scientific">Eremothecium gossypii (strain ATCC 10895 / CBS 109.51 / FGSC 9923 / NRRL Y-1056)</name>
    <name type="common">Yeast</name>
    <name type="synonym">Ashbya gossypii</name>
    <dbReference type="NCBI Taxonomy" id="284811"/>
    <lineage>
        <taxon>Eukaryota</taxon>
        <taxon>Fungi</taxon>
        <taxon>Dikarya</taxon>
        <taxon>Ascomycota</taxon>
        <taxon>Saccharomycotina</taxon>
        <taxon>Saccharomycetes</taxon>
        <taxon>Saccharomycetales</taxon>
        <taxon>Saccharomycetaceae</taxon>
        <taxon>Eremothecium</taxon>
    </lineage>
</organism>
<dbReference type="RefSeq" id="NP_985995.2">
    <property type="nucleotide sequence ID" value="NM_211350.2"/>
</dbReference>
<dbReference type="HOGENOM" id="CLU_012624_0_0_1"/>
<sequence length="918" mass="102948">MKRLIHSRAALCRKAARGGDAPVRVFFSPDKELVPEEEVKSVRQVWKEQRERAAARYAAPSRAWLAANAPSLLGQPWFEVLPRREDWLAAGLWDSAQGRFHMRPGDLAGTTLQIGDLCVLSAVPGKLVVCVEQPTDAADARYAFAGADGAVCYATKSDVRLRVPGLHKRPLRYLLHREADHGYAPVGTVKNNISRTYLLPVAVRRLFAALGVTEISQQAVAQLPEVVAKLELLHRHLQSHLGPWQLSLFKLVDLVTRLELPNSPGEASEKVAKLLAELNIGQGSYCSAADINLRMAAPKQVDIALYLATYWGVLQQQGDQMWGDISYHRALFSPLSVTVLPLRDQTLFYDYLLRDMKRDDYAALDEFACLVNQGKYKEACSNYKSVLQLLRDYCAGNINSNAALIYLVTRLFRRLDAYKEEEVTRTIAFQLLGQLCPETPHNPLHWNHQLELPLSNPRTALEQKVYDLASPPLDQEEPGPRKEFSAVCYCIDSPDAHEIDDGVSIERLKGSRYRLHVHIADPSSLFKKSFTPGEVPIDPVMDIAFRRAFTTYLPDLVFPMMPKSYTRASDLGQWDKPTKTITISVDVDLSKKLRVVDEATLQIALGTTRTSKRVTYDYVDDLLESKRQDAEASDLRLLYKVAESLREERKVLKHAIMFGDVQNGLISLTPNEDGKLLNVQLVDSKSTKSNTLVSELMIMANSLAGRYFHENTIPGVYRGCTELLLKFEASNQYASLQRAMRQKGSVSSSDLVKVAAFLTNSHYSSTPCRHAMVGTEEYLTITSPLRRLPDMINHMQLHRHLRSLPPCFSQEQIDALNWHILARDVALKDASKRSSVFWTLGYLKDQLCAEPDKRWDLVVTSLPLNGFVHCKIPGIFYSSGKLKIPSGANNPAVGSTVANCFITRLDSLDGTLRFEMKS</sequence>
<name>Q752X5_EREGS</name>
<dbReference type="GO" id="GO:0000175">
    <property type="term" value="F:3'-5'-RNA exonuclease activity"/>
    <property type="evidence" value="ECO:0000318"/>
    <property type="project" value="GO_Central"/>
</dbReference>
<dbReference type="STRING" id="284811.Q752X5"/>
<dbReference type="PANTHER" id="PTHR23355:SF59">
    <property type="entry name" value="EXORIBONUCLEASE II, MITOCHONDRIAL"/>
    <property type="match status" value="1"/>
</dbReference>
<dbReference type="FunCoup" id="Q752X5">
    <property type="interactions" value="131"/>
</dbReference>
<dbReference type="GO" id="GO:0006402">
    <property type="term" value="P:mRNA catabolic process"/>
    <property type="evidence" value="ECO:0000318"/>
    <property type="project" value="GO_Central"/>
</dbReference>
<dbReference type="GO" id="GO:0000932">
    <property type="term" value="C:P-body"/>
    <property type="evidence" value="ECO:0000318"/>
    <property type="project" value="GO_Central"/>
</dbReference>
<accession>Q752X5</accession>
<dbReference type="OMA" id="VFCIDSE"/>
<dbReference type="OrthoDB" id="2285229at2759"/>
<evidence type="ECO:0000313" key="2">
    <source>
        <dbReference type="EMBL" id="AAS53819.2"/>
    </source>
</evidence>
<evidence type="ECO:0000313" key="3">
    <source>
        <dbReference type="Proteomes" id="UP000000591"/>
    </source>
</evidence>
<gene>
    <name evidence="2" type="ORF">AGOS_AFR448W</name>
</gene>
<dbReference type="InterPro" id="IPR012340">
    <property type="entry name" value="NA-bd_OB-fold"/>
</dbReference>
<evidence type="ECO:0000259" key="1">
    <source>
        <dbReference type="SMART" id="SM00955"/>
    </source>
</evidence>
<keyword evidence="3" id="KW-1185">Reference proteome</keyword>
<dbReference type="InterPro" id="IPR001900">
    <property type="entry name" value="RNase_II/R"/>
</dbReference>
<dbReference type="SUPFAM" id="SSF50249">
    <property type="entry name" value="Nucleic acid-binding proteins"/>
    <property type="match status" value="1"/>
</dbReference>
<dbReference type="KEGG" id="ago:AGOS_AFR448W"/>
<proteinExistence type="predicted"/>
<protein>
    <submittedName>
        <fullName evidence="2">AFR448Wp</fullName>
    </submittedName>
</protein>
<dbReference type="GO" id="GO:0003723">
    <property type="term" value="F:RNA binding"/>
    <property type="evidence" value="ECO:0007669"/>
    <property type="project" value="InterPro"/>
</dbReference>